<dbReference type="EMBL" id="CP002051">
    <property type="protein sequence ID" value="ADI31737.1"/>
    <property type="molecule type" value="Genomic_DNA"/>
</dbReference>
<organism evidence="8 9">
    <name type="scientific">Staphylothermus hellenicus (strain DSM 12710 / JCM 10830 / BK20S6-10-b1 / P8)</name>
    <dbReference type="NCBI Taxonomy" id="591019"/>
    <lineage>
        <taxon>Archaea</taxon>
        <taxon>Thermoproteota</taxon>
        <taxon>Thermoprotei</taxon>
        <taxon>Desulfurococcales</taxon>
        <taxon>Desulfurococcaceae</taxon>
        <taxon>Staphylothermus</taxon>
    </lineage>
</organism>
<dbReference type="Proteomes" id="UP000002573">
    <property type="component" value="Chromosome"/>
</dbReference>
<protein>
    <recommendedName>
        <fullName evidence="7">ABC3 transporter permease C-terminal domain-containing protein</fullName>
    </recommendedName>
</protein>
<sequence length="1006" mass="112864">MNLIQKIFLSNKYFIVLFLIGIAVTSLIISAFNTSYLYVNDMVKELTSGLPCHAIVFYSNNDHPWILEKTVSNKLGRDEVKQYLNIYVESYSLPNGFSINDFKYNYSSQLVLMYFPGLNEKYVTTSGVIVGLPSGSYNSRAKIIIDNRSFTDLVFVRSDIVDDVLDKAFSHTTNISITPSHQHSPYTDIYKYIYEAQTSFSPLFTLYILVGDKQTFIDLATYADKHFEKYPLRIMSREISFTSNTFSIRSYTENISSGKLLLTILWFHAQKMITGLSVEASENRIKSVLKDLTSISQCVTGIFKDYLSLRLQEARDVEKFIRIFSALSILPSLTVIYLTTTRVPTVLVSTMRKIIALVRIRGISIKKIRNQLLFTMIIWITIGSIIGIFTGSLLSEILYIGKFDQTIYFNLLNSAFDPLIIISSFVAVLILITASFYSTFKNISKIQPREFTRPSIFAELPLIKKGLSRGSILLLLLSIYYIIRATEIVSPAKLLAIREPNTTIIIGAILLFILEPIMIYFGPVILIYSITKLLASYPDKLSSMISWIAKAVSRKYHILASRLIMLKPARIALLIVLGTFSTGIVLGGLVGMDSVNLLYDHISISMSGGVDNVVVKQIDFTNTSNIYKDVEDASEYINGSYTYALFLIDIRSIYGSIKPIELSKGAMVLPVWIMFIPGNFSKIVEINSALGYGFDFREAIKQVENDPGKAIFIANINAMKEREEEIIAEPISGNAYIKLDNQLLANIDIVGTARNIPAVGYIANPIITHSSYFSSMSIGVVSAQIKLIYPTSTGLIMNIMNLEKFVKNKNLTNEFLRGYLFIFVKGSVDKTLTSKGYNVLNFKGMQKNIDKAKQFMVIGFNNYLSTGISLFIVALIFISILTYTIIFENLYAYTLMRARGVPSSSVYRLCVSEALSMSIISVLPGIIIGLFLGYALFNVSFESYAFYAPIGVENVYGVSYILSISLNSLISILIILLLPIILSYIIVKITYKRVVREAIMLLGSHV</sequence>
<evidence type="ECO:0000256" key="5">
    <source>
        <dbReference type="ARBA" id="ARBA00023136"/>
    </source>
</evidence>
<dbReference type="HOGENOM" id="CLU_298554_0_0_2"/>
<dbReference type="eggNOG" id="arCOG02312">
    <property type="taxonomic scope" value="Archaea"/>
</dbReference>
<dbReference type="GO" id="GO:0005886">
    <property type="term" value="C:plasma membrane"/>
    <property type="evidence" value="ECO:0007669"/>
    <property type="project" value="UniProtKB-SubCell"/>
</dbReference>
<comment type="subcellular location">
    <subcellularLocation>
        <location evidence="1">Cell membrane</location>
        <topology evidence="1">Multi-pass membrane protein</topology>
    </subcellularLocation>
</comment>
<accession>D7DC40</accession>
<dbReference type="RefSeq" id="WP_013142935.1">
    <property type="nucleotide sequence ID" value="NC_014205.1"/>
</dbReference>
<feature type="transmembrane region" description="Helical" evidence="6">
    <location>
        <begin position="957"/>
        <end position="987"/>
    </location>
</feature>
<feature type="transmembrane region" description="Helical" evidence="6">
    <location>
        <begin position="914"/>
        <end position="937"/>
    </location>
</feature>
<gene>
    <name evidence="8" type="ordered locus">Shell_0612</name>
</gene>
<evidence type="ECO:0000256" key="3">
    <source>
        <dbReference type="ARBA" id="ARBA00022692"/>
    </source>
</evidence>
<keyword evidence="3 6" id="KW-0812">Transmembrane</keyword>
<evidence type="ECO:0000256" key="1">
    <source>
        <dbReference type="ARBA" id="ARBA00004651"/>
    </source>
</evidence>
<dbReference type="InterPro" id="IPR003838">
    <property type="entry name" value="ABC3_permease_C"/>
</dbReference>
<evidence type="ECO:0000313" key="9">
    <source>
        <dbReference type="Proteomes" id="UP000002573"/>
    </source>
</evidence>
<evidence type="ECO:0000256" key="4">
    <source>
        <dbReference type="ARBA" id="ARBA00022989"/>
    </source>
</evidence>
<feature type="transmembrane region" description="Helical" evidence="6">
    <location>
        <begin position="419"/>
        <end position="440"/>
    </location>
</feature>
<evidence type="ECO:0000256" key="6">
    <source>
        <dbReference type="SAM" id="Phobius"/>
    </source>
</evidence>
<keyword evidence="4 6" id="KW-1133">Transmembrane helix</keyword>
<feature type="transmembrane region" description="Helical" evidence="6">
    <location>
        <begin position="868"/>
        <end position="893"/>
    </location>
</feature>
<dbReference type="KEGG" id="shc:Shell_0612"/>
<keyword evidence="9" id="KW-1185">Reference proteome</keyword>
<feature type="transmembrane region" description="Helical" evidence="6">
    <location>
        <begin position="503"/>
        <end position="530"/>
    </location>
</feature>
<reference evidence="9" key="1">
    <citation type="submission" date="2010-05" db="EMBL/GenBank/DDBJ databases">
        <title>Complete sequence of Staphylothermus hellenicus DSM 12710.</title>
        <authorList>
            <consortium name="US DOE Joint Genome Institute"/>
            <person name="Lucas S."/>
            <person name="Copeland A."/>
            <person name="Lapidus A."/>
            <person name="Cheng J.-F."/>
            <person name="Bruce D."/>
            <person name="Goodwin L."/>
            <person name="Pitluck S."/>
            <person name="Davenport K."/>
            <person name="Detter J.C."/>
            <person name="Han C."/>
            <person name="Tapia R."/>
            <person name="Larimer F."/>
            <person name="Land M."/>
            <person name="Hauser L."/>
            <person name="Kyrpides N."/>
            <person name="Mikhailova N."/>
            <person name="Anderson I.J."/>
            <person name="Woyke T."/>
        </authorList>
    </citation>
    <scope>NUCLEOTIDE SEQUENCE [LARGE SCALE GENOMIC DNA]</scope>
    <source>
        <strain evidence="9">DSM 12710 / JCM 10830 / BK20S6-10-b1 / P8</strain>
    </source>
</reference>
<feature type="transmembrane region" description="Helical" evidence="6">
    <location>
        <begin position="466"/>
        <end position="483"/>
    </location>
</feature>
<feature type="domain" description="ABC3 transporter permease C-terminal" evidence="7">
    <location>
        <begin position="868"/>
        <end position="989"/>
    </location>
</feature>
<dbReference type="AlphaFoldDB" id="D7DC40"/>
<keyword evidence="5 6" id="KW-0472">Membrane</keyword>
<evidence type="ECO:0000313" key="8">
    <source>
        <dbReference type="EMBL" id="ADI31737.1"/>
    </source>
</evidence>
<feature type="transmembrane region" description="Helical" evidence="6">
    <location>
        <begin position="571"/>
        <end position="592"/>
    </location>
</feature>
<dbReference type="STRING" id="591019.Shell_0612"/>
<dbReference type="GeneID" id="9233901"/>
<feature type="transmembrane region" description="Helical" evidence="6">
    <location>
        <begin position="13"/>
        <end position="39"/>
    </location>
</feature>
<keyword evidence="2" id="KW-1003">Cell membrane</keyword>
<evidence type="ECO:0000259" key="7">
    <source>
        <dbReference type="Pfam" id="PF02687"/>
    </source>
</evidence>
<name>D7DC40_STAHD</name>
<feature type="transmembrane region" description="Helical" evidence="6">
    <location>
        <begin position="372"/>
        <end position="399"/>
    </location>
</feature>
<proteinExistence type="predicted"/>
<evidence type="ECO:0000256" key="2">
    <source>
        <dbReference type="ARBA" id="ARBA00022475"/>
    </source>
</evidence>
<dbReference type="Pfam" id="PF02687">
    <property type="entry name" value="FtsX"/>
    <property type="match status" value="1"/>
</dbReference>
<reference evidence="8 9" key="2">
    <citation type="journal article" date="2011" name="Stand. Genomic Sci.">
        <title>Complete genome sequence of Staphylothermus hellenicus P8.</title>
        <authorList>
            <person name="Anderson I."/>
            <person name="Wirth R."/>
            <person name="Lucas S."/>
            <person name="Copeland A."/>
            <person name="Lapidus A."/>
            <person name="Cheng J.F."/>
            <person name="Goodwin L."/>
            <person name="Pitluck S."/>
            <person name="Davenport K."/>
            <person name="Detter J.C."/>
            <person name="Han C."/>
            <person name="Tapia R."/>
            <person name="Land M."/>
            <person name="Hauser L."/>
            <person name="Pati A."/>
            <person name="Mikhailova N."/>
            <person name="Woyke T."/>
            <person name="Klenk H.P."/>
            <person name="Kyrpides N."/>
            <person name="Ivanova N."/>
        </authorList>
    </citation>
    <scope>NUCLEOTIDE SEQUENCE [LARGE SCALE GENOMIC DNA]</scope>
    <source>
        <strain evidence="9">DSM 12710 / JCM 10830 / BK20S6-10-b1 / P8</strain>
    </source>
</reference>